<dbReference type="Proteomes" id="UP000444980">
    <property type="component" value="Unassembled WGS sequence"/>
</dbReference>
<dbReference type="PROSITE" id="PS51462">
    <property type="entry name" value="NUDIX"/>
    <property type="match status" value="1"/>
</dbReference>
<dbReference type="Gene3D" id="3.90.79.10">
    <property type="entry name" value="Nucleoside Triphosphate Pyrophosphohydrolase"/>
    <property type="match status" value="1"/>
</dbReference>
<dbReference type="OrthoDB" id="4287477at2"/>
<reference evidence="3" key="1">
    <citation type="submission" date="2019-06" db="EMBL/GenBank/DDBJ databases">
        <title>Gordonia isolated from sludge of a wastewater treatment plant.</title>
        <authorList>
            <person name="Tamura T."/>
            <person name="Aoyama K."/>
            <person name="Kang Y."/>
            <person name="Saito S."/>
            <person name="Akiyama N."/>
            <person name="Yazawa K."/>
            <person name="Gonoi T."/>
            <person name="Mikami Y."/>
        </authorList>
    </citation>
    <scope>NUCLEOTIDE SEQUENCE [LARGE SCALE GENOMIC DNA]</scope>
    <source>
        <strain evidence="3">NBRC 107697</strain>
    </source>
</reference>
<dbReference type="InterPro" id="IPR013078">
    <property type="entry name" value="His_Pase_superF_clade-1"/>
</dbReference>
<dbReference type="PANTHER" id="PTHR43222">
    <property type="entry name" value="NUDIX HYDROLASE 23"/>
    <property type="match status" value="1"/>
</dbReference>
<proteinExistence type="predicted"/>
<evidence type="ECO:0000313" key="2">
    <source>
        <dbReference type="EMBL" id="GED98408.1"/>
    </source>
</evidence>
<dbReference type="CDD" id="cd03673">
    <property type="entry name" value="NUDIX_Ap6A_hydrolase"/>
    <property type="match status" value="1"/>
</dbReference>
<gene>
    <name evidence="2" type="primary">mutT1</name>
    <name evidence="2" type="ORF">nbrc107697_24470</name>
</gene>
<evidence type="ECO:0000259" key="1">
    <source>
        <dbReference type="PROSITE" id="PS51462"/>
    </source>
</evidence>
<accession>A0A7I9UZ09</accession>
<dbReference type="InterPro" id="IPR029033">
    <property type="entry name" value="His_PPase_superfam"/>
</dbReference>
<dbReference type="InterPro" id="IPR015797">
    <property type="entry name" value="NUDIX_hydrolase-like_dom_sf"/>
</dbReference>
<dbReference type="InterPro" id="IPR000086">
    <property type="entry name" value="NUDIX_hydrolase_dom"/>
</dbReference>
<protein>
    <submittedName>
        <fullName evidence="2">Putative 8-oxo-dGTP diphosphatase 1</fullName>
    </submittedName>
</protein>
<dbReference type="SUPFAM" id="SSF55811">
    <property type="entry name" value="Nudix"/>
    <property type="match status" value="1"/>
</dbReference>
<dbReference type="AlphaFoldDB" id="A0A7I9UZ09"/>
<dbReference type="Pfam" id="PF00300">
    <property type="entry name" value="His_Phos_1"/>
    <property type="match status" value="1"/>
</dbReference>
<dbReference type="Pfam" id="PF00293">
    <property type="entry name" value="NUDIX"/>
    <property type="match status" value="1"/>
</dbReference>
<dbReference type="CDD" id="cd07067">
    <property type="entry name" value="HP_PGM_like"/>
    <property type="match status" value="1"/>
</dbReference>
<comment type="caution">
    <text evidence="2">The sequence shown here is derived from an EMBL/GenBank/DDBJ whole genome shotgun (WGS) entry which is preliminary data.</text>
</comment>
<feature type="domain" description="Nudix hydrolase" evidence="1">
    <location>
        <begin position="4"/>
        <end position="134"/>
    </location>
</feature>
<dbReference type="Gene3D" id="3.40.50.1240">
    <property type="entry name" value="Phosphoglycerate mutase-like"/>
    <property type="match status" value="1"/>
</dbReference>
<dbReference type="SUPFAM" id="SSF53254">
    <property type="entry name" value="Phosphoglycerate mutase-like"/>
    <property type="match status" value="1"/>
</dbReference>
<evidence type="ECO:0000313" key="3">
    <source>
        <dbReference type="Proteomes" id="UP000444980"/>
    </source>
</evidence>
<organism evidence="2 3">
    <name type="scientific">Gordonia crocea</name>
    <dbReference type="NCBI Taxonomy" id="589162"/>
    <lineage>
        <taxon>Bacteria</taxon>
        <taxon>Bacillati</taxon>
        <taxon>Actinomycetota</taxon>
        <taxon>Actinomycetes</taxon>
        <taxon>Mycobacteriales</taxon>
        <taxon>Gordoniaceae</taxon>
        <taxon>Gordonia</taxon>
    </lineage>
</organism>
<dbReference type="PANTHER" id="PTHR43222:SF9">
    <property type="entry name" value="8-OXO-(D)GTP PHOSPHATASE"/>
    <property type="match status" value="1"/>
</dbReference>
<dbReference type="SMART" id="SM00855">
    <property type="entry name" value="PGAM"/>
    <property type="match status" value="1"/>
</dbReference>
<name>A0A7I9UZ09_9ACTN</name>
<dbReference type="RefSeq" id="WP_161927833.1">
    <property type="nucleotide sequence ID" value="NZ_BJOU01000002.1"/>
</dbReference>
<dbReference type="EMBL" id="BJOU01000002">
    <property type="protein sequence ID" value="GED98408.1"/>
    <property type="molecule type" value="Genomic_DNA"/>
</dbReference>
<keyword evidence="3" id="KW-1185">Reference proteome</keyword>
<sequence>MNVRAVWAGGGVLWRPSAIHPEQPEIAVIHRPRYDDWTLPKGKTEPRETVLASAVREIAEETGYSVVLGRHLRQVTYALNGAKRKHVRYWAARATGGEFAPNKEVDDLRWLAPEAARTVLTYTLDRLVVDEFLAKPADLHTFLLVRHAKAGRRARYRGADPDRPLERYGRLQAEALADMLALFGVKKLYAADRARCVQTLEPLAKQLGGRKIHIEPSFSEEAYAEDPEAAHKRIVALAAKRDAVRVVCSQGKAIAPLMQWWAQRDGFALPPNRNRKASTWVLSIDHDGRVVDVEHIDDPLPDFE</sequence>